<evidence type="ECO:0000313" key="2">
    <source>
        <dbReference type="EMBL" id="OLF04542.1"/>
    </source>
</evidence>
<organism evidence="2 3">
    <name type="scientific">Actinophytocola xinjiangensis</name>
    <dbReference type="NCBI Taxonomy" id="485602"/>
    <lineage>
        <taxon>Bacteria</taxon>
        <taxon>Bacillati</taxon>
        <taxon>Actinomycetota</taxon>
        <taxon>Actinomycetes</taxon>
        <taxon>Pseudonocardiales</taxon>
        <taxon>Pseudonocardiaceae</taxon>
    </lineage>
</organism>
<dbReference type="EMBL" id="MSIF01000042">
    <property type="protein sequence ID" value="OLF04542.1"/>
    <property type="molecule type" value="Genomic_DNA"/>
</dbReference>
<dbReference type="Pfam" id="PF04149">
    <property type="entry name" value="DUF397"/>
    <property type="match status" value="1"/>
</dbReference>
<gene>
    <name evidence="2" type="ORF">BLA60_40335</name>
</gene>
<dbReference type="RefSeq" id="WP_075138383.1">
    <property type="nucleotide sequence ID" value="NZ_MSIF01000042.1"/>
</dbReference>
<accession>A0A7Z0WCY7</accession>
<name>A0A7Z0WCY7_9PSEU</name>
<evidence type="ECO:0000259" key="1">
    <source>
        <dbReference type="Pfam" id="PF04149"/>
    </source>
</evidence>
<evidence type="ECO:0000313" key="3">
    <source>
        <dbReference type="Proteomes" id="UP000185696"/>
    </source>
</evidence>
<dbReference type="AlphaFoldDB" id="A0A7Z0WCY7"/>
<dbReference type="InterPro" id="IPR007278">
    <property type="entry name" value="DUF397"/>
</dbReference>
<feature type="domain" description="DUF397" evidence="1">
    <location>
        <begin position="7"/>
        <end position="41"/>
    </location>
</feature>
<dbReference type="OrthoDB" id="3430276at2"/>
<protein>
    <recommendedName>
        <fullName evidence="1">DUF397 domain-containing protein</fullName>
    </recommendedName>
</protein>
<keyword evidence="3" id="KW-1185">Reference proteome</keyword>
<reference evidence="2 3" key="1">
    <citation type="submission" date="2016-12" db="EMBL/GenBank/DDBJ databases">
        <title>The draft genome sequence of Actinophytocola xinjiangensis.</title>
        <authorList>
            <person name="Wang W."/>
            <person name="Yuan L."/>
        </authorList>
    </citation>
    <scope>NUCLEOTIDE SEQUENCE [LARGE SCALE GENOMIC DNA]</scope>
    <source>
        <strain evidence="2 3">CGMCC 4.4663</strain>
    </source>
</reference>
<dbReference type="Proteomes" id="UP000185696">
    <property type="component" value="Unassembled WGS sequence"/>
</dbReference>
<sequence>MTTVSERWRKSTRSAQETNCVEVSNLGAVRDSKNPDGPRLNADLSGLISSVKWGQVM</sequence>
<proteinExistence type="predicted"/>
<comment type="caution">
    <text evidence="2">The sequence shown here is derived from an EMBL/GenBank/DDBJ whole genome shotgun (WGS) entry which is preliminary data.</text>
</comment>